<gene>
    <name evidence="11" type="primary">LOC106161621</name>
</gene>
<evidence type="ECO:0000256" key="7">
    <source>
        <dbReference type="RuleBase" id="RU003654"/>
    </source>
</evidence>
<feature type="binding site" evidence="5">
    <location>
        <position position="91"/>
    </location>
    <ligand>
        <name>Ca(2+)</name>
        <dbReference type="ChEBI" id="CHEBI:29108"/>
    </ligand>
</feature>
<dbReference type="SUPFAM" id="SSF48619">
    <property type="entry name" value="Phospholipase A2, PLA2"/>
    <property type="match status" value="1"/>
</dbReference>
<keyword evidence="3 6" id="KW-1015">Disulfide bond</keyword>
<evidence type="ECO:0000259" key="9">
    <source>
        <dbReference type="SMART" id="SM00085"/>
    </source>
</evidence>
<dbReference type="PRINTS" id="PR00389">
    <property type="entry name" value="PHPHLIPASEA2"/>
</dbReference>
<keyword evidence="8" id="KW-0378">Hydrolase</keyword>
<feature type="disulfide bond" evidence="6">
    <location>
        <begin position="103"/>
        <end position="139"/>
    </location>
</feature>
<evidence type="ECO:0000256" key="4">
    <source>
        <dbReference type="PIRSR" id="PIRSR601211-1"/>
    </source>
</evidence>
<feature type="disulfide bond" evidence="6">
    <location>
        <begin position="93"/>
        <end position="146"/>
    </location>
</feature>
<feature type="binding site" evidence="5">
    <location>
        <position position="72"/>
    </location>
    <ligand>
        <name>Ca(2+)</name>
        <dbReference type="ChEBI" id="CHEBI:29108"/>
    </ligand>
</feature>
<keyword evidence="5 8" id="KW-0106">Calcium</keyword>
<feature type="disulfide bond" evidence="6">
    <location>
        <begin position="71"/>
        <end position="87"/>
    </location>
</feature>
<dbReference type="InParanoid" id="A0A1S3I7C0"/>
<organism evidence="10 11">
    <name type="scientific">Lingula anatina</name>
    <name type="common">Brachiopod</name>
    <name type="synonym">Lingula unguis</name>
    <dbReference type="NCBI Taxonomy" id="7574"/>
    <lineage>
        <taxon>Eukaryota</taxon>
        <taxon>Metazoa</taxon>
        <taxon>Spiralia</taxon>
        <taxon>Lophotrochozoa</taxon>
        <taxon>Brachiopoda</taxon>
        <taxon>Linguliformea</taxon>
        <taxon>Lingulata</taxon>
        <taxon>Lingulida</taxon>
        <taxon>Linguloidea</taxon>
        <taxon>Lingulidae</taxon>
        <taxon>Lingula</taxon>
    </lineage>
</organism>
<evidence type="ECO:0000256" key="3">
    <source>
        <dbReference type="ARBA" id="ARBA00023157"/>
    </source>
</evidence>
<name>A0A1S3I7C0_LINAN</name>
<dbReference type="GO" id="GO:0047498">
    <property type="term" value="F:calcium-dependent phospholipase A2 activity"/>
    <property type="evidence" value="ECO:0007669"/>
    <property type="project" value="TreeGrafter"/>
</dbReference>
<keyword evidence="5" id="KW-0479">Metal-binding</keyword>
<dbReference type="GO" id="GO:0005576">
    <property type="term" value="C:extracellular region"/>
    <property type="evidence" value="ECO:0007669"/>
    <property type="project" value="UniProtKB-SubCell"/>
</dbReference>
<evidence type="ECO:0000256" key="5">
    <source>
        <dbReference type="PIRSR" id="PIRSR601211-2"/>
    </source>
</evidence>
<evidence type="ECO:0000256" key="6">
    <source>
        <dbReference type="PIRSR" id="PIRSR601211-3"/>
    </source>
</evidence>
<dbReference type="GeneID" id="106161621"/>
<feature type="signal peptide" evidence="8">
    <location>
        <begin position="1"/>
        <end position="23"/>
    </location>
</feature>
<feature type="disulfide bond" evidence="6">
    <location>
        <begin position="86"/>
        <end position="153"/>
    </location>
</feature>
<keyword evidence="10" id="KW-1185">Reference proteome</keyword>
<feature type="binding site" evidence="5">
    <location>
        <position position="70"/>
    </location>
    <ligand>
        <name>Ca(2+)</name>
        <dbReference type="ChEBI" id="CHEBI:29108"/>
    </ligand>
</feature>
<dbReference type="GO" id="GO:0050482">
    <property type="term" value="P:arachidonate secretion"/>
    <property type="evidence" value="ECO:0007669"/>
    <property type="project" value="InterPro"/>
</dbReference>
<dbReference type="OMA" id="GAMISCA"/>
<proteinExistence type="inferred from homology"/>
<keyword evidence="2 8" id="KW-0964">Secreted</keyword>
<evidence type="ECO:0000313" key="11">
    <source>
        <dbReference type="RefSeq" id="XP_013394098.1"/>
    </source>
</evidence>
<feature type="chain" id="PRO_5010005115" description="Phospholipase A2" evidence="8">
    <location>
        <begin position="24"/>
        <end position="171"/>
    </location>
</feature>
<feature type="active site" evidence="4">
    <location>
        <position position="147"/>
    </location>
</feature>
<dbReference type="GO" id="GO:0006644">
    <property type="term" value="P:phospholipid metabolic process"/>
    <property type="evidence" value="ECO:0007669"/>
    <property type="project" value="InterPro"/>
</dbReference>
<dbReference type="Gene3D" id="1.20.90.10">
    <property type="entry name" value="Phospholipase A2 domain"/>
    <property type="match status" value="1"/>
</dbReference>
<feature type="disulfide bond" evidence="6">
    <location>
        <begin position="127"/>
        <end position="144"/>
    </location>
</feature>
<keyword evidence="8" id="KW-0443">Lipid metabolism</keyword>
<evidence type="ECO:0000256" key="2">
    <source>
        <dbReference type="ARBA" id="ARBA00022525"/>
    </source>
</evidence>
<dbReference type="PANTHER" id="PTHR11716">
    <property type="entry name" value="PHOSPHOLIPASE A2 FAMILY MEMBER"/>
    <property type="match status" value="1"/>
</dbReference>
<dbReference type="PROSITE" id="PS00118">
    <property type="entry name" value="PA2_HIS"/>
    <property type="match status" value="1"/>
</dbReference>
<dbReference type="STRING" id="7574.A0A1S3I7C0"/>
<dbReference type="SMART" id="SM00085">
    <property type="entry name" value="PA2c"/>
    <property type="match status" value="1"/>
</dbReference>
<dbReference type="RefSeq" id="XP_013394098.1">
    <property type="nucleotide sequence ID" value="XM_013538644.1"/>
</dbReference>
<comment type="catalytic activity">
    <reaction evidence="8">
        <text>a 1,2-diacyl-sn-glycero-3-phosphocholine + H2O = a 1-acyl-sn-glycero-3-phosphocholine + a fatty acid + H(+)</text>
        <dbReference type="Rhea" id="RHEA:15801"/>
        <dbReference type="ChEBI" id="CHEBI:15377"/>
        <dbReference type="ChEBI" id="CHEBI:15378"/>
        <dbReference type="ChEBI" id="CHEBI:28868"/>
        <dbReference type="ChEBI" id="CHEBI:57643"/>
        <dbReference type="ChEBI" id="CHEBI:58168"/>
        <dbReference type="EC" id="3.1.1.4"/>
    </reaction>
</comment>
<feature type="active site" evidence="4">
    <location>
        <position position="90"/>
    </location>
</feature>
<dbReference type="PANTHER" id="PTHR11716:SF51">
    <property type="entry name" value="PHOSPHOLIPASE A2"/>
    <property type="match status" value="1"/>
</dbReference>
<comment type="cofactor">
    <cofactor evidence="5">
        <name>Ca(2+)</name>
        <dbReference type="ChEBI" id="CHEBI:29108"/>
    </cofactor>
    <text evidence="5">Binds 1 Ca(2+) ion per subunit.</text>
</comment>
<dbReference type="InterPro" id="IPR033113">
    <property type="entry name" value="PLA2_histidine"/>
</dbReference>
<dbReference type="GO" id="GO:0005509">
    <property type="term" value="F:calcium ion binding"/>
    <property type="evidence" value="ECO:0007669"/>
    <property type="project" value="InterPro"/>
</dbReference>
<dbReference type="EC" id="3.1.1.4" evidence="8"/>
<dbReference type="InterPro" id="IPR036444">
    <property type="entry name" value="PLipase_A2_dom_sf"/>
</dbReference>
<dbReference type="CDD" id="cd00125">
    <property type="entry name" value="PLA2c"/>
    <property type="match status" value="1"/>
</dbReference>
<dbReference type="Pfam" id="PF00068">
    <property type="entry name" value="Phospholip_A2_1"/>
    <property type="match status" value="1"/>
</dbReference>
<dbReference type="KEGG" id="lak:106161621"/>
<comment type="subcellular location">
    <subcellularLocation>
        <location evidence="1 8">Secreted</location>
    </subcellularLocation>
</comment>
<evidence type="ECO:0000313" key="10">
    <source>
        <dbReference type="Proteomes" id="UP000085678"/>
    </source>
</evidence>
<dbReference type="GO" id="GO:0005543">
    <property type="term" value="F:phospholipid binding"/>
    <property type="evidence" value="ECO:0007669"/>
    <property type="project" value="TreeGrafter"/>
</dbReference>
<dbReference type="InterPro" id="IPR016090">
    <property type="entry name" value="PLA2-like_dom"/>
</dbReference>
<protein>
    <recommendedName>
        <fullName evidence="8">Phospholipase A2</fullName>
        <ecNumber evidence="8">3.1.1.4</ecNumber>
    </recommendedName>
</protein>
<evidence type="ECO:0000256" key="1">
    <source>
        <dbReference type="ARBA" id="ARBA00004613"/>
    </source>
</evidence>
<keyword evidence="8" id="KW-0732">Signal</keyword>
<sequence>MLSDQVLMAVILVILGLCHVALGAVVHMKQGLKIPTDTNHHRLGNLLQLGNLISCYTGRSELDYIYYGCYCGPGGKGIPVDAADACCQVHDNCYGQVKATGTCPFDTDPYFRTYRYTGCGSRAPAQCVPASSYIFSGTCRAAICQCDLALAQCLGGSPFNKQYEFYDKSSC</sequence>
<dbReference type="Proteomes" id="UP000085678">
    <property type="component" value="Unplaced"/>
</dbReference>
<feature type="domain" description="Phospholipase A2-like central" evidence="9">
    <location>
        <begin position="45"/>
        <end position="171"/>
    </location>
</feature>
<reference evidence="11" key="1">
    <citation type="submission" date="2025-08" db="UniProtKB">
        <authorList>
            <consortium name="RefSeq"/>
        </authorList>
    </citation>
    <scope>IDENTIFICATION</scope>
    <source>
        <tissue evidence="11">Gonads</tissue>
    </source>
</reference>
<dbReference type="AlphaFoldDB" id="A0A1S3I7C0"/>
<dbReference type="GO" id="GO:0016042">
    <property type="term" value="P:lipid catabolic process"/>
    <property type="evidence" value="ECO:0007669"/>
    <property type="project" value="InterPro"/>
</dbReference>
<dbReference type="OrthoDB" id="6065025at2759"/>
<accession>A0A1S3I7C0</accession>
<evidence type="ECO:0000256" key="8">
    <source>
        <dbReference type="RuleBase" id="RU361236"/>
    </source>
</evidence>
<comment type="similarity">
    <text evidence="7">Belongs to the phospholipase A2 family.</text>
</comment>
<feature type="binding site" evidence="5">
    <location>
        <position position="74"/>
    </location>
    <ligand>
        <name>Ca(2+)</name>
        <dbReference type="ChEBI" id="CHEBI:29108"/>
    </ligand>
</feature>
<dbReference type="InterPro" id="IPR001211">
    <property type="entry name" value="PLA2"/>
</dbReference>